<keyword evidence="6" id="KW-0206">Cytoskeleton</keyword>
<keyword evidence="4" id="KW-0243">Dynein</keyword>
<comment type="subcellular location">
    <subcellularLocation>
        <location evidence="1">Cytoplasm</location>
        <location evidence="1">Cytoskeleton</location>
    </subcellularLocation>
</comment>
<keyword evidence="5 7" id="KW-0175">Coiled coil</keyword>
<evidence type="ECO:0000259" key="9">
    <source>
        <dbReference type="Pfam" id="PF12455"/>
    </source>
</evidence>
<evidence type="ECO:0000313" key="10">
    <source>
        <dbReference type="EMBL" id="CAI8029474.1"/>
    </source>
</evidence>
<reference evidence="10" key="1">
    <citation type="submission" date="2023-03" db="EMBL/GenBank/DDBJ databases">
        <authorList>
            <person name="Steffen K."/>
            <person name="Cardenas P."/>
        </authorList>
    </citation>
    <scope>NUCLEOTIDE SEQUENCE</scope>
</reference>
<evidence type="ECO:0000256" key="6">
    <source>
        <dbReference type="ARBA" id="ARBA00023212"/>
    </source>
</evidence>
<feature type="coiled-coil region" evidence="7">
    <location>
        <begin position="4"/>
        <end position="279"/>
    </location>
</feature>
<dbReference type="Proteomes" id="UP001174909">
    <property type="component" value="Unassembled WGS sequence"/>
</dbReference>
<evidence type="ECO:0000256" key="5">
    <source>
        <dbReference type="ARBA" id="ARBA00023054"/>
    </source>
</evidence>
<proteinExistence type="predicted"/>
<dbReference type="GO" id="GO:0030286">
    <property type="term" value="C:dynein complex"/>
    <property type="evidence" value="ECO:0007669"/>
    <property type="project" value="UniProtKB-KW"/>
</dbReference>
<evidence type="ECO:0000256" key="4">
    <source>
        <dbReference type="ARBA" id="ARBA00023017"/>
    </source>
</evidence>
<feature type="compositionally biased region" description="Basic and acidic residues" evidence="8">
    <location>
        <begin position="890"/>
        <end position="902"/>
    </location>
</feature>
<accession>A0AA35SH21</accession>
<keyword evidence="3" id="KW-0493">Microtubule</keyword>
<evidence type="ECO:0000313" key="11">
    <source>
        <dbReference type="Proteomes" id="UP001174909"/>
    </source>
</evidence>
<dbReference type="EMBL" id="CASHTH010002410">
    <property type="protein sequence ID" value="CAI8029474.1"/>
    <property type="molecule type" value="Genomic_DNA"/>
</dbReference>
<protein>
    <submittedName>
        <fullName evidence="10">Dynactin subunit 1</fullName>
    </submittedName>
</protein>
<evidence type="ECO:0000256" key="7">
    <source>
        <dbReference type="SAM" id="Coils"/>
    </source>
</evidence>
<evidence type="ECO:0000256" key="3">
    <source>
        <dbReference type="ARBA" id="ARBA00022701"/>
    </source>
</evidence>
<dbReference type="PANTHER" id="PTHR18916:SF6">
    <property type="entry name" value="DYNACTIN SUBUNIT 1"/>
    <property type="match status" value="1"/>
</dbReference>
<feature type="compositionally biased region" description="Low complexity" evidence="8">
    <location>
        <begin position="813"/>
        <end position="830"/>
    </location>
</feature>
<keyword evidence="2" id="KW-0963">Cytoplasm</keyword>
<feature type="region of interest" description="Disordered" evidence="8">
    <location>
        <begin position="784"/>
        <end position="830"/>
    </location>
</feature>
<dbReference type="InterPro" id="IPR022157">
    <property type="entry name" value="Dynactin"/>
</dbReference>
<dbReference type="GO" id="GO:0005874">
    <property type="term" value="C:microtubule"/>
    <property type="evidence" value="ECO:0007669"/>
    <property type="project" value="UniProtKB-KW"/>
</dbReference>
<dbReference type="AlphaFoldDB" id="A0AA35SH21"/>
<organism evidence="10 11">
    <name type="scientific">Geodia barretti</name>
    <name type="common">Barrett's horny sponge</name>
    <dbReference type="NCBI Taxonomy" id="519541"/>
    <lineage>
        <taxon>Eukaryota</taxon>
        <taxon>Metazoa</taxon>
        <taxon>Porifera</taxon>
        <taxon>Demospongiae</taxon>
        <taxon>Heteroscleromorpha</taxon>
        <taxon>Tetractinellida</taxon>
        <taxon>Astrophorina</taxon>
        <taxon>Geodiidae</taxon>
        <taxon>Geodia</taxon>
    </lineage>
</organism>
<sequence length="1050" mass="115982">MDYKLKWSESQTELQQQLKAAKKEVREAQLAKEKAEDEYRELADAVEMATLDKEMAEERCESLQTEAEALKEKIEELTIDLEIIKQEISDSGLEGVASSAEVKQLEQQNSRLKEALMRLRDLTAQDKLEHQRVVKDLEKAHSDLKAALETRDKMQAELKESDALVDELKEQVDAALGAEEMVETLTNKNLDLEEKLEELTDTVTDLEALRDLSEEQEELRGEVEHDLREEVDMTLNRVRQMEMKLDASQETIVDQQQTIEKFRELVRGMQGEIGELRAKGEQRAAEDTVPQAQAMMSLQTQLKSSAMKQTSRTVEFELRKLEAQQALQQVDLLKTFMPNSFLVSGGDYDAIQVLMLLPRIVFKADLVTDQLKQQFKMDEALGSLSKLQAGPQVDQLVFASSLIYKLSILQLLVAKAQKVLDTCEVQLYRQMGGLRDDLMVHERALDVLIELMKKEQLDEGVPLHGIEKGISHFEHLLQSRLVEVNPDPSPRQLGDVVRVMISGADFLTLDMLRLRLLAPEKGQFVAQIKELESFNNDLRVVCRKIRRKIPTPGGAHTLSYGSVAEGGLTGVRQKQLQMANTVRALYSKCSQRASSLTDGEYLKGGELEEYMRQVVTTGPLQEAGPETLPPKDIMRSVMSTNTKTVEAFLTALQNGEYDAPAPRTKVKPPVQTRADMVKAELSDTEGLGFKLGERQRDIMQLKTALKMKAEALSESGVKVMRLEKKVGGAEEECARKVALEREETAKFREALNLQEMKFNKTIEILQGDIEALENDKLAAERKLDQETQKAMRVDTPSTRRLRGASFGNTLGLQEGRSGAEGAAGAQQPGAQQASVDAAAASPLLLARVDSLSKALSFSQHENLALKAQIAKAQLSGLAPLVVPKRLLHRGRGDRGGGGKEGEGGGGGGVELNQTDQEKTVAKNTASLLQELNSMAFTKVIDITQKDGPSPREKLANQLASVLEMKRRQQKVVEEGQRLMASHHIGGMVSTRVTGFPSPQFLKALGEGAPTSGPTARLRLPATRDGGGGGRVQSLFVSPAQLAALHSAVIG</sequence>
<name>A0AA35SH21_GEOBA</name>
<comment type="caution">
    <text evidence="10">The sequence shown here is derived from an EMBL/GenBank/DDBJ whole genome shotgun (WGS) entry which is preliminary data.</text>
</comment>
<keyword evidence="11" id="KW-1185">Reference proteome</keyword>
<gene>
    <name evidence="10" type="ORF">GBAR_LOCUS16750</name>
</gene>
<dbReference type="PANTHER" id="PTHR18916">
    <property type="entry name" value="DYNACTIN 1-RELATED MICROTUBULE-BINDING"/>
    <property type="match status" value="1"/>
</dbReference>
<feature type="region of interest" description="Disordered" evidence="8">
    <location>
        <begin position="888"/>
        <end position="915"/>
    </location>
</feature>
<evidence type="ECO:0000256" key="2">
    <source>
        <dbReference type="ARBA" id="ARBA00022490"/>
    </source>
</evidence>
<evidence type="ECO:0000256" key="1">
    <source>
        <dbReference type="ARBA" id="ARBA00004245"/>
    </source>
</evidence>
<feature type="domain" description="Dynein associated protein" evidence="9">
    <location>
        <begin position="269"/>
        <end position="548"/>
    </location>
</feature>
<evidence type="ECO:0000256" key="8">
    <source>
        <dbReference type="SAM" id="MobiDB-lite"/>
    </source>
</evidence>
<dbReference type="Pfam" id="PF12455">
    <property type="entry name" value="Dynactin"/>
    <property type="match status" value="1"/>
</dbReference>